<evidence type="ECO:0000256" key="3">
    <source>
        <dbReference type="SAM" id="MobiDB-lite"/>
    </source>
</evidence>
<proteinExistence type="predicted"/>
<evidence type="ECO:0000313" key="5">
    <source>
        <dbReference type="Proteomes" id="UP000789901"/>
    </source>
</evidence>
<feature type="compositionally biased region" description="Basic and acidic residues" evidence="3">
    <location>
        <begin position="364"/>
        <end position="389"/>
    </location>
</feature>
<comment type="caution">
    <text evidence="4">The sequence shown here is derived from an EMBL/GenBank/DDBJ whole genome shotgun (WGS) entry which is preliminary data.</text>
</comment>
<dbReference type="PANTHER" id="PTHR47566">
    <property type="match status" value="1"/>
</dbReference>
<dbReference type="Gene3D" id="3.80.10.10">
    <property type="entry name" value="Ribonuclease Inhibitor"/>
    <property type="match status" value="1"/>
</dbReference>
<organism evidence="4 5">
    <name type="scientific">Gigaspora margarita</name>
    <dbReference type="NCBI Taxonomy" id="4874"/>
    <lineage>
        <taxon>Eukaryota</taxon>
        <taxon>Fungi</taxon>
        <taxon>Fungi incertae sedis</taxon>
        <taxon>Mucoromycota</taxon>
        <taxon>Glomeromycotina</taxon>
        <taxon>Glomeromycetes</taxon>
        <taxon>Diversisporales</taxon>
        <taxon>Gigasporaceae</taxon>
        <taxon>Gigaspora</taxon>
    </lineage>
</organism>
<name>A0ABM8W290_GIGMA</name>
<evidence type="ECO:0000256" key="1">
    <source>
        <dbReference type="ARBA" id="ARBA00022614"/>
    </source>
</evidence>
<dbReference type="SUPFAM" id="SSF52058">
    <property type="entry name" value="L domain-like"/>
    <property type="match status" value="1"/>
</dbReference>
<reference evidence="4 5" key="1">
    <citation type="submission" date="2021-06" db="EMBL/GenBank/DDBJ databases">
        <authorList>
            <person name="Kallberg Y."/>
            <person name="Tangrot J."/>
            <person name="Rosling A."/>
        </authorList>
    </citation>
    <scope>NUCLEOTIDE SEQUENCE [LARGE SCALE GENOMIC DNA]</scope>
    <source>
        <strain evidence="4 5">120-4 pot B 10/14</strain>
    </source>
</reference>
<sequence length="408" mass="47172">MTTLQEYLDSKYPTKENKEKVKEIIITDKIKQIMEYSLNRENIKEILEDKSGGVNKRLEEFFEGLLKKTKEKSREKSEEEMDLGELDLTEYPNLEKVRIIKSCFLKNPLTKLELGTKLKLMVLDCYRNKLTSLDISGCPNLTVLDISTNRLTNLDISKCTDLKEINCAKNNLNSVDFLTKLPNPEKLEELLIYDNNIQPTTLDFLRPFVNLKDCKLGLNRHGLYWENVANDRYNRFYGSLEPIKNLTKLEEFCIAGTDVEEGLEYIPTGITELSAQAVKEGKNAMMKNLIDCQPLRPNSKVQKIQDELQLDKVKTTEKEKFPKIARLETKIQELELAKSAIEKQTQTDFSTQDKGTQTDLTAEQIKKLEWKNKQLRKNYEKETQSEVKEATIPSKIDSPTPQTEEEIK</sequence>
<dbReference type="PANTHER" id="PTHR47566:SF1">
    <property type="entry name" value="PROTEIN NUD1"/>
    <property type="match status" value="1"/>
</dbReference>
<gene>
    <name evidence="4" type="ORF">GMARGA_LOCUS2447</name>
</gene>
<protein>
    <submittedName>
        <fullName evidence="4">10168_t:CDS:1</fullName>
    </submittedName>
</protein>
<keyword evidence="2" id="KW-0677">Repeat</keyword>
<keyword evidence="5" id="KW-1185">Reference proteome</keyword>
<feature type="region of interest" description="Disordered" evidence="3">
    <location>
        <begin position="344"/>
        <end position="408"/>
    </location>
</feature>
<feature type="compositionally biased region" description="Polar residues" evidence="3">
    <location>
        <begin position="344"/>
        <end position="361"/>
    </location>
</feature>
<keyword evidence="1" id="KW-0433">Leucine-rich repeat</keyword>
<evidence type="ECO:0000313" key="4">
    <source>
        <dbReference type="EMBL" id="CAG8506187.1"/>
    </source>
</evidence>
<evidence type="ECO:0000256" key="2">
    <source>
        <dbReference type="ARBA" id="ARBA00022737"/>
    </source>
</evidence>
<dbReference type="InterPro" id="IPR052574">
    <property type="entry name" value="CDIRP"/>
</dbReference>
<dbReference type="EMBL" id="CAJVQB010000767">
    <property type="protein sequence ID" value="CAG8506187.1"/>
    <property type="molecule type" value="Genomic_DNA"/>
</dbReference>
<accession>A0ABM8W290</accession>
<dbReference type="Proteomes" id="UP000789901">
    <property type="component" value="Unassembled WGS sequence"/>
</dbReference>
<dbReference type="InterPro" id="IPR032675">
    <property type="entry name" value="LRR_dom_sf"/>
</dbReference>